<keyword evidence="8" id="KW-0418">Kinase</keyword>
<dbReference type="PANTHER" id="PTHR43047:SF64">
    <property type="entry name" value="HISTIDINE KINASE CONTAINING CHEY-HOMOLOGOUS RECEIVER DOMAIN AND PAS DOMAIN-RELATED"/>
    <property type="match status" value="1"/>
</dbReference>
<feature type="domain" description="PAS" evidence="17">
    <location>
        <begin position="474"/>
        <end position="544"/>
    </location>
</feature>
<dbReference type="Pfam" id="PF00072">
    <property type="entry name" value="Response_reg"/>
    <property type="match status" value="1"/>
</dbReference>
<dbReference type="Pfam" id="PF02518">
    <property type="entry name" value="HATPase_c"/>
    <property type="match status" value="1"/>
</dbReference>
<dbReference type="GO" id="GO:0005524">
    <property type="term" value="F:ATP binding"/>
    <property type="evidence" value="ECO:0007669"/>
    <property type="project" value="UniProtKB-KW"/>
</dbReference>
<dbReference type="SUPFAM" id="SSF55781">
    <property type="entry name" value="GAF domain-like"/>
    <property type="match status" value="1"/>
</dbReference>
<dbReference type="EMBL" id="DS989851">
    <property type="protein sequence ID" value="EDX74842.1"/>
    <property type="molecule type" value="Genomic_DNA"/>
</dbReference>
<dbReference type="InterPro" id="IPR001610">
    <property type="entry name" value="PAC"/>
</dbReference>
<feature type="domain" description="Histidine kinase" evidence="15">
    <location>
        <begin position="867"/>
        <end position="1137"/>
    </location>
</feature>
<dbReference type="SMART" id="SM00091">
    <property type="entry name" value="PAS"/>
    <property type="match status" value="5"/>
</dbReference>
<feature type="domain" description="PAS" evidence="17">
    <location>
        <begin position="724"/>
        <end position="795"/>
    </location>
</feature>
<dbReference type="Gene3D" id="2.10.70.100">
    <property type="match status" value="1"/>
</dbReference>
<dbReference type="SUPFAM" id="SSF55874">
    <property type="entry name" value="ATPase domain of HSP90 chaperone/DNA topoisomerase II/histidine kinase"/>
    <property type="match status" value="1"/>
</dbReference>
<name>B4VT51_9CYAN</name>
<evidence type="ECO:0000256" key="3">
    <source>
        <dbReference type="ARBA" id="ARBA00006402"/>
    </source>
</evidence>
<dbReference type="PROSITE" id="PS50112">
    <property type="entry name" value="PAS"/>
    <property type="match status" value="4"/>
</dbReference>
<dbReference type="PROSITE" id="PS50110">
    <property type="entry name" value="RESPONSE_REGULATORY"/>
    <property type="match status" value="1"/>
</dbReference>
<dbReference type="SMART" id="SM00388">
    <property type="entry name" value="HisKA"/>
    <property type="match status" value="1"/>
</dbReference>
<organism evidence="19 20">
    <name type="scientific">Coleofasciculus chthonoplastes PCC 7420</name>
    <dbReference type="NCBI Taxonomy" id="118168"/>
    <lineage>
        <taxon>Bacteria</taxon>
        <taxon>Bacillati</taxon>
        <taxon>Cyanobacteriota</taxon>
        <taxon>Cyanophyceae</taxon>
        <taxon>Coleofasciculales</taxon>
        <taxon>Coleofasciculaceae</taxon>
        <taxon>Coleofasciculus</taxon>
    </lineage>
</organism>
<dbReference type="InterPro" id="IPR003018">
    <property type="entry name" value="GAF"/>
</dbReference>
<dbReference type="InterPro" id="IPR035965">
    <property type="entry name" value="PAS-like_dom_sf"/>
</dbReference>
<accession>B4VT51</accession>
<feature type="domain" description="PAC" evidence="18">
    <location>
        <begin position="79"/>
        <end position="127"/>
    </location>
</feature>
<comment type="catalytic activity">
    <reaction evidence="1">
        <text>ATP + protein L-histidine = ADP + protein N-phospho-L-histidine.</text>
        <dbReference type="EC" id="2.7.13.3"/>
    </reaction>
</comment>
<dbReference type="PROSITE" id="PS50113">
    <property type="entry name" value="PAC"/>
    <property type="match status" value="5"/>
</dbReference>
<feature type="domain" description="PAS" evidence="17">
    <location>
        <begin position="596"/>
        <end position="668"/>
    </location>
</feature>
<dbReference type="InterPro" id="IPR036890">
    <property type="entry name" value="HATPase_C_sf"/>
</dbReference>
<evidence type="ECO:0000256" key="12">
    <source>
        <dbReference type="PROSITE-ProRule" id="PRU00169"/>
    </source>
</evidence>
<evidence type="ECO:0000256" key="2">
    <source>
        <dbReference type="ARBA" id="ARBA00004370"/>
    </source>
</evidence>
<evidence type="ECO:0000256" key="10">
    <source>
        <dbReference type="ARBA" id="ARBA00023012"/>
    </source>
</evidence>
<evidence type="ECO:0000256" key="8">
    <source>
        <dbReference type="ARBA" id="ARBA00022777"/>
    </source>
</evidence>
<dbReference type="InterPro" id="IPR000014">
    <property type="entry name" value="PAS"/>
</dbReference>
<dbReference type="InterPro" id="IPR029016">
    <property type="entry name" value="GAF-like_dom_sf"/>
</dbReference>
<evidence type="ECO:0000313" key="19">
    <source>
        <dbReference type="EMBL" id="EDX74842.1"/>
    </source>
</evidence>
<protein>
    <recommendedName>
        <fullName evidence="4">histidine kinase</fullName>
        <ecNumber evidence="4">2.7.13.3</ecNumber>
    </recommendedName>
</protein>
<evidence type="ECO:0000259" key="14">
    <source>
        <dbReference type="PROSITE" id="PS50046"/>
    </source>
</evidence>
<dbReference type="SMART" id="SM00086">
    <property type="entry name" value="PAC"/>
    <property type="match status" value="5"/>
</dbReference>
<keyword evidence="10" id="KW-0902">Two-component regulatory system</keyword>
<evidence type="ECO:0000259" key="15">
    <source>
        <dbReference type="PROSITE" id="PS50109"/>
    </source>
</evidence>
<dbReference type="eggNOG" id="COG3706">
    <property type="taxonomic scope" value="Bacteria"/>
</dbReference>
<feature type="coiled-coil region" evidence="13">
    <location>
        <begin position="257"/>
        <end position="291"/>
    </location>
</feature>
<dbReference type="InterPro" id="IPR013656">
    <property type="entry name" value="PAS_4"/>
</dbReference>
<dbReference type="InterPro" id="IPR001789">
    <property type="entry name" value="Sig_transdc_resp-reg_receiver"/>
</dbReference>
<keyword evidence="9" id="KW-0067">ATP-binding</keyword>
<keyword evidence="11" id="KW-0472">Membrane</keyword>
<feature type="domain" description="PAC" evidence="18">
    <location>
        <begin position="671"/>
        <end position="723"/>
    </location>
</feature>
<dbReference type="STRING" id="118168.MC7420_716"/>
<dbReference type="SUPFAM" id="SSF55785">
    <property type="entry name" value="PYP-like sensor domain (PAS domain)"/>
    <property type="match status" value="5"/>
</dbReference>
<dbReference type="eggNOG" id="COG2205">
    <property type="taxonomic scope" value="Bacteria"/>
</dbReference>
<dbReference type="Pfam" id="PF08447">
    <property type="entry name" value="PAS_3"/>
    <property type="match status" value="2"/>
</dbReference>
<dbReference type="HOGENOM" id="CLU_248973_0_0_3"/>
<feature type="domain" description="Response regulatory" evidence="16">
    <location>
        <begin position="1161"/>
        <end position="1277"/>
    </location>
</feature>
<evidence type="ECO:0000259" key="16">
    <source>
        <dbReference type="PROSITE" id="PS50110"/>
    </source>
</evidence>
<proteinExistence type="inferred from homology"/>
<dbReference type="InterPro" id="IPR036097">
    <property type="entry name" value="HisK_dim/P_sf"/>
</dbReference>
<keyword evidence="13" id="KW-0175">Coiled coil</keyword>
<dbReference type="GO" id="GO:0016020">
    <property type="term" value="C:membrane"/>
    <property type="evidence" value="ECO:0007669"/>
    <property type="project" value="UniProtKB-SubCell"/>
</dbReference>
<dbReference type="SMART" id="SM00065">
    <property type="entry name" value="GAF"/>
    <property type="match status" value="1"/>
</dbReference>
<feature type="domain" description="PAC" evidence="18">
    <location>
        <begin position="547"/>
        <end position="595"/>
    </location>
</feature>
<dbReference type="PROSITE" id="PS50109">
    <property type="entry name" value="HIS_KIN"/>
    <property type="match status" value="1"/>
</dbReference>
<evidence type="ECO:0000256" key="11">
    <source>
        <dbReference type="ARBA" id="ARBA00023136"/>
    </source>
</evidence>
<dbReference type="SMART" id="SM00448">
    <property type="entry name" value="REC"/>
    <property type="match status" value="1"/>
</dbReference>
<dbReference type="Gene3D" id="3.30.450.20">
    <property type="entry name" value="PAS domain"/>
    <property type="match status" value="5"/>
</dbReference>
<feature type="domain" description="PAC" evidence="18">
    <location>
        <begin position="798"/>
        <end position="849"/>
    </location>
</feature>
<dbReference type="Pfam" id="PF08448">
    <property type="entry name" value="PAS_4"/>
    <property type="match status" value="2"/>
</dbReference>
<dbReference type="InterPro" id="IPR016132">
    <property type="entry name" value="Phyto_chromo_attachment"/>
</dbReference>
<comment type="subcellular location">
    <subcellularLocation>
        <location evidence="2">Membrane</location>
    </subcellularLocation>
</comment>
<feature type="domain" description="PAC" evidence="18">
    <location>
        <begin position="203"/>
        <end position="255"/>
    </location>
</feature>
<dbReference type="InterPro" id="IPR003594">
    <property type="entry name" value="HATPase_dom"/>
</dbReference>
<dbReference type="eggNOG" id="COG2202">
    <property type="taxonomic scope" value="Bacteria"/>
</dbReference>
<dbReference type="PROSITE" id="PS50046">
    <property type="entry name" value="PHYTOCHROME_2"/>
    <property type="match status" value="1"/>
</dbReference>
<evidence type="ECO:0000313" key="20">
    <source>
        <dbReference type="Proteomes" id="UP000003835"/>
    </source>
</evidence>
<dbReference type="Gene3D" id="3.30.565.10">
    <property type="entry name" value="Histidine kinase-like ATPase, C-terminal domain"/>
    <property type="match status" value="1"/>
</dbReference>
<dbReference type="CDD" id="cd00082">
    <property type="entry name" value="HisKA"/>
    <property type="match status" value="1"/>
</dbReference>
<feature type="domain" description="Phytochrome chromophore attachment site" evidence="14">
    <location>
        <begin position="314"/>
        <end position="450"/>
    </location>
</feature>
<dbReference type="SUPFAM" id="SSF52172">
    <property type="entry name" value="CheY-like"/>
    <property type="match status" value="1"/>
</dbReference>
<dbReference type="SMART" id="SM00387">
    <property type="entry name" value="HATPase_c"/>
    <property type="match status" value="1"/>
</dbReference>
<dbReference type="InterPro" id="IPR013655">
    <property type="entry name" value="PAS_fold_3"/>
</dbReference>
<dbReference type="FunFam" id="1.10.287.130:FF:000038">
    <property type="entry name" value="Sensory transduction histidine kinase"/>
    <property type="match status" value="1"/>
</dbReference>
<dbReference type="InterPro" id="IPR003661">
    <property type="entry name" value="HisK_dim/P_dom"/>
</dbReference>
<feature type="modified residue" description="4-aspartylphosphate" evidence="12">
    <location>
        <position position="1210"/>
    </location>
</feature>
<keyword evidence="6" id="KW-0808">Transferase</keyword>
<evidence type="ECO:0000259" key="17">
    <source>
        <dbReference type="PROSITE" id="PS50112"/>
    </source>
</evidence>
<dbReference type="GO" id="GO:0000155">
    <property type="term" value="F:phosphorelay sensor kinase activity"/>
    <property type="evidence" value="ECO:0007669"/>
    <property type="project" value="InterPro"/>
</dbReference>
<evidence type="ECO:0000256" key="5">
    <source>
        <dbReference type="ARBA" id="ARBA00022553"/>
    </source>
</evidence>
<feature type="domain" description="PAS" evidence="17">
    <location>
        <begin position="9"/>
        <end position="53"/>
    </location>
</feature>
<dbReference type="CDD" id="cd17546">
    <property type="entry name" value="REC_hyHK_CKI1_RcsC-like"/>
    <property type="match status" value="1"/>
</dbReference>
<dbReference type="Gene3D" id="3.30.450.40">
    <property type="match status" value="1"/>
</dbReference>
<dbReference type="eggNOG" id="COG2203">
    <property type="taxonomic scope" value="Bacteria"/>
</dbReference>
<dbReference type="Pfam" id="PF00512">
    <property type="entry name" value="HisKA"/>
    <property type="match status" value="1"/>
</dbReference>
<evidence type="ECO:0000259" key="18">
    <source>
        <dbReference type="PROSITE" id="PS50113"/>
    </source>
</evidence>
<dbReference type="Gene3D" id="1.10.287.130">
    <property type="match status" value="1"/>
</dbReference>
<sequence>MYSHSDSHSLSLFQALFNQALDAMAIADDQGQYVEVNPAACRLFGLSREELLGCRISDFTDLEFDFQEAWRIFLEQGQVKGEFRLRRRDGTIRETEYAATANVIPHRHLSILRDITDRKQVEAELRQSEERLNLALYAAQMGIWDWNLLTNQIRWSEHHEVLFGLTPGTYDGTYKTFEACIHPDDREAVKQAANRSQLEQHEYDHEFRVVWSDGSIHWIEGKGKFIYDQTGQAVRMLGTVIDISDRKQAETQIYRLNAELEQRVIERTQELQRTNDNLNHEIQERQRAEAAVHLQAQQERLISAIAQQIRQSLDLNQILNTTVTQVQQLLACDQVVIYQTHDDGTGNLVAQALASDGSVPQEHSLPELIFPPACHQFYCSGGIHTIADVKQDDIVPCLADTVRRFGVKSKLVMPILENETLWGLLIAHHYTTIRQWQPWEAELLCSLTTQVTIAIQQAELYSQLQAELRERQHIQQERDRLFNLSVDILGIVNFEGYFIDVNPAFEKILGISSDAIKAQPFIEWVHPEDREATQAQMRKLASGITIKSFENRYCSQDGSYQWFSWTAVPFVQERLVYVVAHDITERKQAEQALQESEQRFRTVADFTYDWEYWRDPDGSFIYVSPSCQRITGYQAEEFLNDPSLLEAIIHPDDRQRMTKHIREQLDNPHVYSTDFRLITRTGSIRWIAHACQPVYSKDRRWLGQRASNRDISDRKQTEEALYYREQQFRALVENSPDIVARFDHQLRHLYVNPAIEQVAKCSAQTFIGKTNEELGMPPDKAQFWDEALRSVFTTGQEQLIEFDFPTSKGMKFFHSRIVPELNADGTIRSVLSVTRDITAHKEIEVALQQAKDAAEVANRAKSEFLATMSHELRTPLNGILGYTKLLQNDTNLTETQRESLNIIYHCGEHLLTLINDILDFSKIESQKLELDPSEFHLPTFLSSISSLFRLRATQKEIDFTYKLLSPLPQNVIADEKRLRQVLINLLSNAVKFTDQGSVTFKVGYVEDVETCHGASCHGASCHGASQCVGASLTDNVTQETANVTKPARLKERDILSQSPITKIRFQVEDTGIGIDPQQLSEIFLPFHQVSDRTHAVEGTGLGLAISQKLVQLMDSTIQVSSILGQGSVFWFDLELSDVSGGQASESLCDRRLIGVKGQQQTLLIVDDNAINRSFLRELLQPFNLNIVEAVDGQDCLQKAVEIQPDLILMDLIMPGLDGLTATRRLRQLPQLAKTVIIAISANVFEMTQQESLTAGCQDFLSKPVPIQQLLELLMVHLGVEGIYEKPRNLTTGELETNTKPLVSPPASELAILSELLAMGDIQGMIDQAQHWQDVNSQWIPFATQIHHLARGFQLKKIEQIINQYTF</sequence>
<dbReference type="PRINTS" id="PR00344">
    <property type="entry name" value="BCTRLSENSOR"/>
</dbReference>
<keyword evidence="20" id="KW-1185">Reference proteome</keyword>
<dbReference type="NCBIfam" id="TIGR00229">
    <property type="entry name" value="sensory_box"/>
    <property type="match status" value="5"/>
</dbReference>
<keyword evidence="5 12" id="KW-0597">Phosphoprotein</keyword>
<dbReference type="EC" id="2.7.13.3" evidence="4"/>
<evidence type="ECO:0000256" key="4">
    <source>
        <dbReference type="ARBA" id="ARBA00012438"/>
    </source>
</evidence>
<dbReference type="Gene3D" id="3.40.50.2300">
    <property type="match status" value="1"/>
</dbReference>
<evidence type="ECO:0000256" key="1">
    <source>
        <dbReference type="ARBA" id="ARBA00000085"/>
    </source>
</evidence>
<dbReference type="InterPro" id="IPR004358">
    <property type="entry name" value="Sig_transdc_His_kin-like_C"/>
</dbReference>
<gene>
    <name evidence="19" type="ORF">MC7420_716</name>
</gene>
<dbReference type="CDD" id="cd00130">
    <property type="entry name" value="PAS"/>
    <property type="match status" value="5"/>
</dbReference>
<dbReference type="Proteomes" id="UP000003835">
    <property type="component" value="Unassembled WGS sequence"/>
</dbReference>
<dbReference type="InterPro" id="IPR005467">
    <property type="entry name" value="His_kinase_dom"/>
</dbReference>
<dbReference type="Pfam" id="PF13426">
    <property type="entry name" value="PAS_9"/>
    <property type="match status" value="1"/>
</dbReference>
<keyword evidence="7" id="KW-0547">Nucleotide-binding</keyword>
<evidence type="ECO:0000256" key="7">
    <source>
        <dbReference type="ARBA" id="ARBA00022741"/>
    </source>
</evidence>
<dbReference type="PANTHER" id="PTHR43047">
    <property type="entry name" value="TWO-COMPONENT HISTIDINE PROTEIN KINASE"/>
    <property type="match status" value="1"/>
</dbReference>
<dbReference type="Pfam" id="PF01590">
    <property type="entry name" value="GAF"/>
    <property type="match status" value="1"/>
</dbReference>
<reference evidence="19 20" key="1">
    <citation type="submission" date="2008-07" db="EMBL/GenBank/DDBJ databases">
        <authorList>
            <person name="Tandeau de Marsac N."/>
            <person name="Ferriera S."/>
            <person name="Johnson J."/>
            <person name="Kravitz S."/>
            <person name="Beeson K."/>
            <person name="Sutton G."/>
            <person name="Rogers Y.-H."/>
            <person name="Friedman R."/>
            <person name="Frazier M."/>
            <person name="Venter J.C."/>
        </authorList>
    </citation>
    <scope>NUCLEOTIDE SEQUENCE [LARGE SCALE GENOMIC DNA]</scope>
    <source>
        <strain evidence="19 20">PCC 7420</strain>
    </source>
</reference>
<dbReference type="CDD" id="cd16922">
    <property type="entry name" value="HATPase_EvgS-ArcB-TorS-like"/>
    <property type="match status" value="1"/>
</dbReference>
<dbReference type="eggNOG" id="COG5002">
    <property type="taxonomic scope" value="Bacteria"/>
</dbReference>
<dbReference type="RefSeq" id="WP_006101662.1">
    <property type="nucleotide sequence ID" value="NZ_DS989851.1"/>
</dbReference>
<dbReference type="InterPro" id="IPR011006">
    <property type="entry name" value="CheY-like_superfamily"/>
</dbReference>
<evidence type="ECO:0000256" key="13">
    <source>
        <dbReference type="SAM" id="Coils"/>
    </source>
</evidence>
<dbReference type="SUPFAM" id="SSF47384">
    <property type="entry name" value="Homodimeric domain of signal transducing histidine kinase"/>
    <property type="match status" value="1"/>
</dbReference>
<evidence type="ECO:0000256" key="9">
    <source>
        <dbReference type="ARBA" id="ARBA00022840"/>
    </source>
</evidence>
<evidence type="ECO:0000256" key="6">
    <source>
        <dbReference type="ARBA" id="ARBA00022679"/>
    </source>
</evidence>
<comment type="similarity">
    <text evidence="3">In the N-terminal section; belongs to the phytochrome family.</text>
</comment>
<dbReference type="InterPro" id="IPR000700">
    <property type="entry name" value="PAS-assoc_C"/>
</dbReference>